<dbReference type="HOGENOM" id="CLU_051213_0_0_1"/>
<dbReference type="OMA" id="FIPYRGP"/>
<dbReference type="KEGG" id="act:ACLA_053030"/>
<proteinExistence type="predicted"/>
<sequence length="489" mass="54268">MFIPYRGPSKTKDQNTRRAINAFVAADANSRRRRRNEDAKSKPSSGTLQWLQIPHPKSDPQHPPGEGDGAGRGDRQAQSLAMARPIGGSRFYPLEGFVSKGPMTGRALSYYFDILLPHDARALGLGDAGTRSYGNGLLAWASKHNLILHGLSAFTLCSLDSQDSTGRTSRAITYHRNVLLKELHERLSRRQVDDVLIQAITLLIPVDDYLGHAEYGPVHLKGLNDVVQLRGGFGAIGTSDEAAFGSNLRMSVQVTMSLVEFHLQTNMNQESDTIVGPVSAPSSPSELQIKASGLPPGFRDLIDQGCISDQMIDVLYSFMDWSIKGREIDPSARGTWRCSTARDLNNLEKCIVVTLACLADDISAMGTHPATIIFRKPKQRAAMLARVAEVWDNPLFVDCVIWMCTVVSTPRNRDILCREAQRRLLLKAIRCRYCALQWGDIRQVLERFIYESGRAADWEEAWSRALKDPRLVTGETDPFCCPSPCVLPF</sequence>
<evidence type="ECO:0000256" key="1">
    <source>
        <dbReference type="SAM" id="MobiDB-lite"/>
    </source>
</evidence>
<evidence type="ECO:0000313" key="2">
    <source>
        <dbReference type="EMBL" id="EAW10829.1"/>
    </source>
</evidence>
<dbReference type="VEuPathDB" id="FungiDB:ACLA_053030"/>
<evidence type="ECO:0008006" key="4">
    <source>
        <dbReference type="Google" id="ProtNLM"/>
    </source>
</evidence>
<dbReference type="RefSeq" id="XP_001272255.1">
    <property type="nucleotide sequence ID" value="XM_001272254.1"/>
</dbReference>
<gene>
    <name evidence="2" type="ORF">ACLA_053030</name>
</gene>
<dbReference type="OrthoDB" id="3469225at2759"/>
<accession>A1CIX4</accession>
<name>A1CIX4_ASPCL</name>
<dbReference type="AlphaFoldDB" id="A1CIX4"/>
<feature type="region of interest" description="Disordered" evidence="1">
    <location>
        <begin position="23"/>
        <end position="77"/>
    </location>
</feature>
<dbReference type="eggNOG" id="ENOG502RVT4">
    <property type="taxonomic scope" value="Eukaryota"/>
</dbReference>
<organism evidence="2 3">
    <name type="scientific">Aspergillus clavatus (strain ATCC 1007 / CBS 513.65 / DSM 816 / NCTC 3887 / NRRL 1 / QM 1276 / 107)</name>
    <dbReference type="NCBI Taxonomy" id="344612"/>
    <lineage>
        <taxon>Eukaryota</taxon>
        <taxon>Fungi</taxon>
        <taxon>Dikarya</taxon>
        <taxon>Ascomycota</taxon>
        <taxon>Pezizomycotina</taxon>
        <taxon>Eurotiomycetes</taxon>
        <taxon>Eurotiomycetidae</taxon>
        <taxon>Eurotiales</taxon>
        <taxon>Aspergillaceae</taxon>
        <taxon>Aspergillus</taxon>
        <taxon>Aspergillus subgen. Fumigati</taxon>
    </lineage>
</organism>
<evidence type="ECO:0000313" key="3">
    <source>
        <dbReference type="Proteomes" id="UP000006701"/>
    </source>
</evidence>
<protein>
    <recommendedName>
        <fullName evidence="4">Tachykinin family protein</fullName>
    </recommendedName>
</protein>
<dbReference type="Proteomes" id="UP000006701">
    <property type="component" value="Unassembled WGS sequence"/>
</dbReference>
<dbReference type="GeneID" id="4703992"/>
<dbReference type="EMBL" id="DS027054">
    <property type="protein sequence ID" value="EAW10829.1"/>
    <property type="molecule type" value="Genomic_DNA"/>
</dbReference>
<keyword evidence="3" id="KW-1185">Reference proteome</keyword>
<reference evidence="2 3" key="1">
    <citation type="journal article" date="2008" name="PLoS Genet.">
        <title>Genomic islands in the pathogenic filamentous fungus Aspergillus fumigatus.</title>
        <authorList>
            <person name="Fedorova N.D."/>
            <person name="Khaldi N."/>
            <person name="Joardar V.S."/>
            <person name="Maiti R."/>
            <person name="Amedeo P."/>
            <person name="Anderson M.J."/>
            <person name="Crabtree J."/>
            <person name="Silva J.C."/>
            <person name="Badger J.H."/>
            <person name="Albarraq A."/>
            <person name="Angiuoli S."/>
            <person name="Bussey H."/>
            <person name="Bowyer P."/>
            <person name="Cotty P.J."/>
            <person name="Dyer P.S."/>
            <person name="Egan A."/>
            <person name="Galens K."/>
            <person name="Fraser-Liggett C.M."/>
            <person name="Haas B.J."/>
            <person name="Inman J.M."/>
            <person name="Kent R."/>
            <person name="Lemieux S."/>
            <person name="Malavazi I."/>
            <person name="Orvis J."/>
            <person name="Roemer T."/>
            <person name="Ronning C.M."/>
            <person name="Sundaram J.P."/>
            <person name="Sutton G."/>
            <person name="Turner G."/>
            <person name="Venter J.C."/>
            <person name="White O.R."/>
            <person name="Whitty B.R."/>
            <person name="Youngman P."/>
            <person name="Wolfe K.H."/>
            <person name="Goldman G.H."/>
            <person name="Wortman J.R."/>
            <person name="Jiang B."/>
            <person name="Denning D.W."/>
            <person name="Nierman W.C."/>
        </authorList>
    </citation>
    <scope>NUCLEOTIDE SEQUENCE [LARGE SCALE GENOMIC DNA]</scope>
    <source>
        <strain evidence="3">ATCC 1007 / CBS 513.65 / DSM 816 / NCTC 3887 / NRRL 1</strain>
    </source>
</reference>